<accession>A0A318U8Q2</accession>
<evidence type="ECO:0000313" key="1">
    <source>
        <dbReference type="EMBL" id="PYF08369.1"/>
    </source>
</evidence>
<comment type="caution">
    <text evidence="1">The sequence shown here is derived from an EMBL/GenBank/DDBJ whole genome shotgun (WGS) entry which is preliminary data.</text>
</comment>
<reference evidence="1 2" key="1">
    <citation type="submission" date="2018-06" db="EMBL/GenBank/DDBJ databases">
        <title>Genomic Encyclopedia of Archaeal and Bacterial Type Strains, Phase II (KMG-II): from individual species to whole genera.</title>
        <authorList>
            <person name="Goeker M."/>
        </authorList>
    </citation>
    <scope>NUCLEOTIDE SEQUENCE [LARGE SCALE GENOMIC DNA]</scope>
    <source>
        <strain evidence="1 2">KACC 16626</strain>
    </source>
</reference>
<organism evidence="1 2">
    <name type="scientific">Ureibacillus chungkukjangi</name>
    <dbReference type="NCBI Taxonomy" id="1202712"/>
    <lineage>
        <taxon>Bacteria</taxon>
        <taxon>Bacillati</taxon>
        <taxon>Bacillota</taxon>
        <taxon>Bacilli</taxon>
        <taxon>Bacillales</taxon>
        <taxon>Caryophanaceae</taxon>
        <taxon>Ureibacillus</taxon>
    </lineage>
</organism>
<keyword evidence="2" id="KW-1185">Reference proteome</keyword>
<dbReference type="Proteomes" id="UP000247416">
    <property type="component" value="Unassembled WGS sequence"/>
</dbReference>
<evidence type="ECO:0008006" key="3">
    <source>
        <dbReference type="Google" id="ProtNLM"/>
    </source>
</evidence>
<dbReference type="OrthoDB" id="9812621at2"/>
<dbReference type="PROSITE" id="PS51257">
    <property type="entry name" value="PROKAR_LIPOPROTEIN"/>
    <property type="match status" value="1"/>
</dbReference>
<dbReference type="RefSeq" id="WP_107931872.1">
    <property type="nucleotide sequence ID" value="NZ_CP085009.1"/>
</dbReference>
<proteinExistence type="predicted"/>
<dbReference type="AlphaFoldDB" id="A0A318U8Q2"/>
<name>A0A318U8Q2_9BACL</name>
<dbReference type="EMBL" id="QJTJ01000002">
    <property type="protein sequence ID" value="PYF08369.1"/>
    <property type="molecule type" value="Genomic_DNA"/>
</dbReference>
<protein>
    <recommendedName>
        <fullName evidence="3">Lipoprotein</fullName>
    </recommendedName>
</protein>
<gene>
    <name evidence="1" type="ORF">BJ095_102134</name>
</gene>
<sequence length="178" mass="20443">MQKLIGALIILLALTGCTNEKEIQEETAEIQEQPKPQPIESISIEEKVQLPSFESIAHPIISLNDGVGFDSFYQEVCWNECTEEDKLNGRFDKNIKDKIGDRFNVKWDHMIPAPNSVEVRVYTTDFNQVGETEMLPDEQKNFQLVITDIAYDKIYELLFVWEDGTAIGKSRLVFEVQK</sequence>
<evidence type="ECO:0000313" key="2">
    <source>
        <dbReference type="Proteomes" id="UP000247416"/>
    </source>
</evidence>